<dbReference type="RefSeq" id="WP_162370047.1">
    <property type="nucleotide sequence ID" value="NZ_JAAEEH010000013.1"/>
</dbReference>
<proteinExistence type="predicted"/>
<dbReference type="AlphaFoldDB" id="A0A7X5HVD0"/>
<sequence>MTKTFKEAAWILGVFLVGQMGATLLRPLFPVPGAMLGMGLLFLLFLTKKVEPAQVEGVGNFLVGNMAFFFVPLAAGIMTQGELLGRYWWQLLVMVGASTLLVMGTTALAVQFLVRHQAGKGAKG</sequence>
<dbReference type="GO" id="GO:0005886">
    <property type="term" value="C:plasma membrane"/>
    <property type="evidence" value="ECO:0007669"/>
    <property type="project" value="UniProtKB-SubCell"/>
</dbReference>
<dbReference type="EMBL" id="JAAEEH010000013">
    <property type="protein sequence ID" value="NDL67320.1"/>
    <property type="molecule type" value="Genomic_DNA"/>
</dbReference>
<comment type="caution">
    <text evidence="7">The sequence shown here is derived from an EMBL/GenBank/DDBJ whole genome shotgun (WGS) entry which is preliminary data.</text>
</comment>
<dbReference type="PANTHER" id="PTHR33931">
    <property type="entry name" value="HOLIN-LIKE PROTEIN CIDA-RELATED"/>
    <property type="match status" value="1"/>
</dbReference>
<evidence type="ECO:0000256" key="6">
    <source>
        <dbReference type="SAM" id="Phobius"/>
    </source>
</evidence>
<evidence type="ECO:0000256" key="4">
    <source>
        <dbReference type="ARBA" id="ARBA00022989"/>
    </source>
</evidence>
<accession>A0A7X5HVD0</accession>
<keyword evidence="2" id="KW-1003">Cell membrane</keyword>
<evidence type="ECO:0000256" key="3">
    <source>
        <dbReference type="ARBA" id="ARBA00022692"/>
    </source>
</evidence>
<keyword evidence="3 6" id="KW-0812">Transmembrane</keyword>
<organism evidence="7 8">
    <name type="scientific">Anaerotalea alkaliphila</name>
    <dbReference type="NCBI Taxonomy" id="2662126"/>
    <lineage>
        <taxon>Bacteria</taxon>
        <taxon>Bacillati</taxon>
        <taxon>Bacillota</taxon>
        <taxon>Clostridia</taxon>
        <taxon>Eubacteriales</taxon>
        <taxon>Anaerotalea</taxon>
    </lineage>
</organism>
<evidence type="ECO:0000313" key="8">
    <source>
        <dbReference type="Proteomes" id="UP000461585"/>
    </source>
</evidence>
<dbReference type="Pfam" id="PF03788">
    <property type="entry name" value="LrgA"/>
    <property type="match status" value="1"/>
</dbReference>
<gene>
    <name evidence="7" type="ORF">GXN74_06155</name>
</gene>
<dbReference type="Proteomes" id="UP000461585">
    <property type="component" value="Unassembled WGS sequence"/>
</dbReference>
<feature type="transmembrane region" description="Helical" evidence="6">
    <location>
        <begin position="59"/>
        <end position="81"/>
    </location>
</feature>
<dbReference type="PANTHER" id="PTHR33931:SF5">
    <property type="entry name" value="UPF0299 MEMBRANE PROTEIN YOHJ"/>
    <property type="match status" value="1"/>
</dbReference>
<keyword evidence="5 6" id="KW-0472">Membrane</keyword>
<keyword evidence="4 6" id="KW-1133">Transmembrane helix</keyword>
<evidence type="ECO:0000313" key="7">
    <source>
        <dbReference type="EMBL" id="NDL67320.1"/>
    </source>
</evidence>
<comment type="subcellular location">
    <subcellularLocation>
        <location evidence="1">Cell membrane</location>
        <topology evidence="1">Multi-pass membrane protein</topology>
    </subcellularLocation>
</comment>
<name>A0A7X5HVD0_9FIRM</name>
<evidence type="ECO:0000256" key="5">
    <source>
        <dbReference type="ARBA" id="ARBA00023136"/>
    </source>
</evidence>
<feature type="transmembrane region" description="Helical" evidence="6">
    <location>
        <begin position="31"/>
        <end position="47"/>
    </location>
</feature>
<keyword evidence="8" id="KW-1185">Reference proteome</keyword>
<feature type="transmembrane region" description="Helical" evidence="6">
    <location>
        <begin position="87"/>
        <end position="114"/>
    </location>
</feature>
<evidence type="ECO:0000256" key="2">
    <source>
        <dbReference type="ARBA" id="ARBA00022475"/>
    </source>
</evidence>
<protein>
    <submittedName>
        <fullName evidence="7">CidA/LrgA family protein</fullName>
    </submittedName>
</protein>
<reference evidence="7 8" key="1">
    <citation type="submission" date="2020-01" db="EMBL/GenBank/DDBJ databases">
        <title>Anaeroalcalibacter tamaniensis gen. nov., sp. nov., moderately halophilic strictly anaerobic fermenter bacterium from mud volcano of Taman peninsula.</title>
        <authorList>
            <person name="Frolova A."/>
            <person name="Merkel A.Y."/>
            <person name="Slobodkin A.I."/>
        </authorList>
    </citation>
    <scope>NUCLEOTIDE SEQUENCE [LARGE SCALE GENOMIC DNA]</scope>
    <source>
        <strain evidence="7 8">F-3ap</strain>
    </source>
</reference>
<dbReference type="InterPro" id="IPR005538">
    <property type="entry name" value="LrgA/CidA"/>
</dbReference>
<evidence type="ECO:0000256" key="1">
    <source>
        <dbReference type="ARBA" id="ARBA00004651"/>
    </source>
</evidence>